<evidence type="ECO:0000256" key="2">
    <source>
        <dbReference type="SAM" id="Phobius"/>
    </source>
</evidence>
<keyword evidence="2" id="KW-0812">Transmembrane</keyword>
<protein>
    <recommendedName>
        <fullName evidence="6">Cell wall anchor protein</fullName>
    </recommendedName>
</protein>
<accession>A0A0H2VKP3</accession>
<feature type="transmembrane region" description="Helical" evidence="2">
    <location>
        <begin position="650"/>
        <end position="669"/>
    </location>
</feature>
<dbReference type="OrthoDB" id="2413648at2"/>
<dbReference type="PATRIC" id="fig|176280.10.peg.2179"/>
<dbReference type="RefSeq" id="WP_001831890.1">
    <property type="nucleotide sequence ID" value="NC_004461.1"/>
</dbReference>
<gene>
    <name evidence="4" type="ordered locus">SE_2232</name>
</gene>
<organism evidence="4 5">
    <name type="scientific">Staphylococcus epidermidis (strain ATCC 12228 / FDA PCI 1200)</name>
    <dbReference type="NCBI Taxonomy" id="176280"/>
    <lineage>
        <taxon>Bacteria</taxon>
        <taxon>Bacillati</taxon>
        <taxon>Bacillota</taxon>
        <taxon>Bacilli</taxon>
        <taxon>Bacillales</taxon>
        <taxon>Staphylococcaceae</taxon>
        <taxon>Staphylococcus</taxon>
    </lineage>
</organism>
<name>A0A0H2VKP3_STAES</name>
<feature type="compositionally biased region" description="Polar residues" evidence="1">
    <location>
        <begin position="211"/>
        <end position="224"/>
    </location>
</feature>
<feature type="compositionally biased region" description="Basic and acidic residues" evidence="1">
    <location>
        <begin position="195"/>
        <end position="210"/>
    </location>
</feature>
<evidence type="ECO:0008006" key="6">
    <source>
        <dbReference type="Google" id="ProtNLM"/>
    </source>
</evidence>
<dbReference type="EMBL" id="AE015929">
    <property type="protein sequence ID" value="AAO05874.1"/>
    <property type="molecule type" value="Genomic_DNA"/>
</dbReference>
<feature type="compositionally biased region" description="Polar residues" evidence="1">
    <location>
        <begin position="179"/>
        <end position="188"/>
    </location>
</feature>
<dbReference type="GeneID" id="50017699"/>
<feature type="region of interest" description="Disordered" evidence="1">
    <location>
        <begin position="95"/>
        <end position="283"/>
    </location>
</feature>
<reference evidence="4 5" key="1">
    <citation type="journal article" date="2003" name="Mol. Microbiol.">
        <title>Genome-based analysis of virulence genes in a non-biofilm-forming Staphylococcus epidermidis strain (ATCC 12228).</title>
        <authorList>
            <person name="Zhang Y.Q."/>
            <person name="Ren S.X."/>
            <person name="Li H.L."/>
            <person name="Wang Y.X."/>
            <person name="Fu G."/>
            <person name="Yang J."/>
            <person name="Qin Z.Q."/>
            <person name="Miao Y.G."/>
            <person name="Wang W.Y."/>
            <person name="Chen R.S."/>
            <person name="Shen Y."/>
            <person name="Chen Z."/>
            <person name="Yuan Z.H."/>
            <person name="Zhao G.P."/>
            <person name="Qu D."/>
            <person name="Danchin A."/>
            <person name="Wen Y.M."/>
        </authorList>
    </citation>
    <scope>NUCLEOTIDE SEQUENCE [LARGE SCALE GENOMIC DNA]</scope>
    <source>
        <strain evidence="5">ATCC 12228 / FDA PCI 1200</strain>
    </source>
</reference>
<evidence type="ECO:0000256" key="1">
    <source>
        <dbReference type="SAM" id="MobiDB-lite"/>
    </source>
</evidence>
<feature type="signal peptide" evidence="3">
    <location>
        <begin position="1"/>
        <end position="26"/>
    </location>
</feature>
<feature type="compositionally biased region" description="Basic and acidic residues" evidence="1">
    <location>
        <begin position="95"/>
        <end position="107"/>
    </location>
</feature>
<sequence>MKRTDKIGVYLKLSCSALLLSGSLVGYGFTKDAFADSESTSSNVENTSNSNSIADKIQQAKDDIKDLKELSDADIKSFEERLDKVDNQSSIDRIINDAKDKNNHLKSTDSSATSSKTEDDDTSEKDNDDMTKDLDKILSDLDSIAKNVDNRQQGENSASKPSDSTTDEKDDSNNKVHDTNASTRNATTDDSEESVIDKLDKIQQDFKSDSNNKLSEQSDQQASPSNKNENNKEESSTTTNQSDSDSKDDKSNDGRRSTLERIASDTDQIRDSKDQHVTDEKQDIQAITRSLQGSDKIEKALAKVQSDNQSLDSNYINNKLMNLRSLDTKVEDNNTLSDDKKQALKQEIDKTKQSIDRQRNIIIDQLNGASNKKQATEDILNSVFSKNEVEDIMKRIKTNGRSNEDIANQIAKQIDGLALTSSDDILKSMLDQSKDKESLIKQLLTTRLGNDEADRIAKKLLSQNLSNSQIVEQLKRHFNSQGTATADDILNGVINDAKDKRQAIETILQTRINKDKAKIIADVIARVQKDKSDIMDLIHSAIEGKANDLLDIEKRAKQAKKDLEYILDPIKNRPSLLDRINKGVGDSNSIFDRPSLLDKLHSRGSILDKLDHSAPENGLSLDNKGGLLSDLFDDDGNISLPATGEVIKQHWIPVAVVLMSLGGALIFMARRKKHQN</sequence>
<feature type="chain" id="PRO_5039383890" description="Cell wall anchor protein" evidence="3">
    <location>
        <begin position="27"/>
        <end position="676"/>
    </location>
</feature>
<feature type="compositionally biased region" description="Low complexity" evidence="1">
    <location>
        <begin position="37"/>
        <end position="55"/>
    </location>
</feature>
<dbReference type="Proteomes" id="UP000001411">
    <property type="component" value="Chromosome"/>
</dbReference>
<dbReference type="AlphaFoldDB" id="A0A0H2VKP3"/>
<dbReference type="eggNOG" id="ENOG503051Q">
    <property type="taxonomic scope" value="Bacteria"/>
</dbReference>
<feature type="compositionally biased region" description="Basic and acidic residues" evidence="1">
    <location>
        <begin position="244"/>
        <end position="283"/>
    </location>
</feature>
<feature type="compositionally biased region" description="Polar residues" evidence="1">
    <location>
        <begin position="150"/>
        <end position="164"/>
    </location>
</feature>
<keyword evidence="2" id="KW-0472">Membrane</keyword>
<keyword evidence="3" id="KW-0732">Signal</keyword>
<dbReference type="NCBIfam" id="TIGR01167">
    <property type="entry name" value="LPXTG_anchor"/>
    <property type="match status" value="1"/>
</dbReference>
<evidence type="ECO:0000313" key="4">
    <source>
        <dbReference type="EMBL" id="AAO05874.1"/>
    </source>
</evidence>
<proteinExistence type="predicted"/>
<evidence type="ECO:0000256" key="3">
    <source>
        <dbReference type="SAM" id="SignalP"/>
    </source>
</evidence>
<keyword evidence="2" id="KW-1133">Transmembrane helix</keyword>
<evidence type="ECO:0000313" key="5">
    <source>
        <dbReference type="Proteomes" id="UP000001411"/>
    </source>
</evidence>
<dbReference type="HOGENOM" id="CLU_029259_0_0_9"/>
<dbReference type="KEGG" id="sep:SE_2232"/>
<feature type="region of interest" description="Disordered" evidence="1">
    <location>
        <begin position="36"/>
        <end position="55"/>
    </location>
</feature>
<feature type="compositionally biased region" description="Basic and acidic residues" evidence="1">
    <location>
        <begin position="124"/>
        <end position="139"/>
    </location>
</feature>